<feature type="compositionally biased region" description="Basic and acidic residues" evidence="1">
    <location>
        <begin position="92"/>
        <end position="104"/>
    </location>
</feature>
<feature type="compositionally biased region" description="Low complexity" evidence="1">
    <location>
        <begin position="24"/>
        <end position="40"/>
    </location>
</feature>
<sequence>MEDEIEKQKKHLTMVERLSKCPQSRSTKPKSSTESTSSVLSHFSQLKTSIEFQLQQSQSLSSDPPNLKLHFQSISESISDPHAASASTDSFPYHESRHSEEHQSHCGKGVKLAAGDEAVIGDYGVVVNQTGVEVDPEVAISGSEEGVKAFGESGGGFSGGPGVGVGLKLKPTSGNLSTIGYRNSSIET</sequence>
<organism evidence="3 4">
    <name type="scientific">Phaseolus angularis</name>
    <name type="common">Azuki bean</name>
    <name type="synonym">Vigna angularis</name>
    <dbReference type="NCBI Taxonomy" id="3914"/>
    <lineage>
        <taxon>Eukaryota</taxon>
        <taxon>Viridiplantae</taxon>
        <taxon>Streptophyta</taxon>
        <taxon>Embryophyta</taxon>
        <taxon>Tracheophyta</taxon>
        <taxon>Spermatophyta</taxon>
        <taxon>Magnoliopsida</taxon>
        <taxon>eudicotyledons</taxon>
        <taxon>Gunneridae</taxon>
        <taxon>Pentapetalae</taxon>
        <taxon>rosids</taxon>
        <taxon>fabids</taxon>
        <taxon>Fabales</taxon>
        <taxon>Fabaceae</taxon>
        <taxon>Papilionoideae</taxon>
        <taxon>50 kb inversion clade</taxon>
        <taxon>NPAAA clade</taxon>
        <taxon>indigoferoid/millettioid clade</taxon>
        <taxon>Phaseoleae</taxon>
        <taxon>Vigna</taxon>
    </lineage>
</organism>
<dbReference type="Proteomes" id="UP000743370">
    <property type="component" value="Unassembled WGS sequence"/>
</dbReference>
<dbReference type="Pfam" id="PF16752">
    <property type="entry name" value="TBCC_N"/>
    <property type="match status" value="1"/>
</dbReference>
<evidence type="ECO:0000256" key="1">
    <source>
        <dbReference type="SAM" id="MobiDB-lite"/>
    </source>
</evidence>
<protein>
    <recommendedName>
        <fullName evidence="2">Tubulin-specific chaperone C N-terminal domain-containing protein</fullName>
    </recommendedName>
</protein>
<proteinExistence type="predicted"/>
<accession>A0A8T0LGK2</accession>
<evidence type="ECO:0000313" key="3">
    <source>
        <dbReference type="EMBL" id="KAG2409898.1"/>
    </source>
</evidence>
<name>A0A8T0LGK2_PHAAN</name>
<dbReference type="InterPro" id="IPR031925">
    <property type="entry name" value="TBCC_N"/>
</dbReference>
<gene>
    <name evidence="3" type="ORF">HKW66_Vig0005630</name>
</gene>
<feature type="region of interest" description="Disordered" evidence="1">
    <location>
        <begin position="78"/>
        <end position="104"/>
    </location>
</feature>
<comment type="caution">
    <text evidence="3">The sequence shown here is derived from an EMBL/GenBank/DDBJ whole genome shotgun (WGS) entry which is preliminary data.</text>
</comment>
<dbReference type="EMBL" id="JABFOF010000001">
    <property type="protein sequence ID" value="KAG2409898.1"/>
    <property type="molecule type" value="Genomic_DNA"/>
</dbReference>
<feature type="domain" description="Tubulin-specific chaperone C N-terminal" evidence="2">
    <location>
        <begin position="18"/>
        <end position="80"/>
    </location>
</feature>
<evidence type="ECO:0000259" key="2">
    <source>
        <dbReference type="Pfam" id="PF16752"/>
    </source>
</evidence>
<reference evidence="3 4" key="1">
    <citation type="submission" date="2020-05" db="EMBL/GenBank/DDBJ databases">
        <title>Vigna angularis (adzuki bean) Var. LongXiaoDou No. 4 denovo assembly.</title>
        <authorList>
            <person name="Xiang H."/>
        </authorList>
    </citation>
    <scope>NUCLEOTIDE SEQUENCE [LARGE SCALE GENOMIC DNA]</scope>
    <source>
        <tissue evidence="3">Leaf</tissue>
    </source>
</reference>
<evidence type="ECO:0000313" key="4">
    <source>
        <dbReference type="Proteomes" id="UP000743370"/>
    </source>
</evidence>
<feature type="region of interest" description="Disordered" evidence="1">
    <location>
        <begin position="1"/>
        <end position="40"/>
    </location>
</feature>
<dbReference type="AlphaFoldDB" id="A0A8T0LGK2"/>